<dbReference type="InterPro" id="IPR001279">
    <property type="entry name" value="Metallo-B-lactamas"/>
</dbReference>
<evidence type="ECO:0000313" key="9">
    <source>
        <dbReference type="EMBL" id="TWT43320.1"/>
    </source>
</evidence>
<dbReference type="GO" id="GO:0005829">
    <property type="term" value="C:cytosol"/>
    <property type="evidence" value="ECO:0007669"/>
    <property type="project" value="UniProtKB-SubCell"/>
</dbReference>
<organism evidence="9 10">
    <name type="scientific">Botrimarina hoheduenensis</name>
    <dbReference type="NCBI Taxonomy" id="2528000"/>
    <lineage>
        <taxon>Bacteria</taxon>
        <taxon>Pseudomonadati</taxon>
        <taxon>Planctomycetota</taxon>
        <taxon>Planctomycetia</taxon>
        <taxon>Pirellulales</taxon>
        <taxon>Lacipirellulaceae</taxon>
        <taxon>Botrimarina</taxon>
    </lineage>
</organism>
<comment type="function">
    <text evidence="6">Endoribonuclease that catalyzes the hydrolysis of histone-coding pre-mRNA 3'-end. Involved in histone pre-mRNA processing during the S-phase of the cell cycle, which is required for entering/progressing through S-phase. Cleaves histone pre-mRNA at a major and a minor cleavage site after the 5'-ACCCA-3' and the 5'-ACCCACA-3' sequence, respectively, and located downstream of the stem-loop. May require the presence of the HDE element located at the histone pre-RNA 3'-end to avoid non-specific cleavage.</text>
</comment>
<comment type="subunit">
    <text evidence="2">Homodimer.</text>
</comment>
<dbReference type="SMART" id="SM00849">
    <property type="entry name" value="Lactamase_B"/>
    <property type="match status" value="1"/>
</dbReference>
<keyword evidence="7" id="KW-0732">Signal</keyword>
<evidence type="ECO:0000313" key="10">
    <source>
        <dbReference type="Proteomes" id="UP000318995"/>
    </source>
</evidence>
<gene>
    <name evidence="9" type="ORF">Pla111_22710</name>
</gene>
<dbReference type="PANTHER" id="PTHR23200:SF48">
    <property type="entry name" value="METALLO-BETA-LACTAMASE DOMAIN-CONTAINING PROTEIN 1"/>
    <property type="match status" value="1"/>
</dbReference>
<dbReference type="PANTHER" id="PTHR23200">
    <property type="entry name" value="METALLO-BETA-LACTAMASE DOMAIN-CONTAINING PROTEIN 1"/>
    <property type="match status" value="1"/>
</dbReference>
<protein>
    <recommendedName>
        <fullName evidence="3">Metallo-beta-lactamase domain-containing protein 1</fullName>
    </recommendedName>
    <alternativeName>
        <fullName evidence="4">Endoribonuclease MBLAC1</fullName>
    </alternativeName>
</protein>
<keyword evidence="10" id="KW-1185">Reference proteome</keyword>
<evidence type="ECO:0000256" key="6">
    <source>
        <dbReference type="ARBA" id="ARBA00045869"/>
    </source>
</evidence>
<sequence length="220" mass="24012" precursor="true">MMSAKFRLLLVLLVGLLMTSTAAAAPVVHVLSEGYVAPIEGKELIPGKTPDGERRVASTVVLILAEGATIVADPGMVADRALITEGLAAHGVEVDDVTHVYVSHHHPDHTINIGMFPRAKVIDFAFEFENDIWRDHPDRHPIAPGVWVMQTPGHTREDASLVVETTEGVVVLTHVWWNEDMQPAVDPLAEDAAALELSRQKVLEIADWIIPGHGKKFRAP</sequence>
<dbReference type="Proteomes" id="UP000318995">
    <property type="component" value="Unassembled WGS sequence"/>
</dbReference>
<feature type="chain" id="PRO_5022980489" description="Metallo-beta-lactamase domain-containing protein 1" evidence="7">
    <location>
        <begin position="25"/>
        <end position="220"/>
    </location>
</feature>
<dbReference type="InterPro" id="IPR036866">
    <property type="entry name" value="RibonucZ/Hydroxyglut_hydro"/>
</dbReference>
<dbReference type="EMBL" id="SJPH01000004">
    <property type="protein sequence ID" value="TWT43320.1"/>
    <property type="molecule type" value="Genomic_DNA"/>
</dbReference>
<evidence type="ECO:0000256" key="7">
    <source>
        <dbReference type="SAM" id="SignalP"/>
    </source>
</evidence>
<comment type="caution">
    <text evidence="9">The sequence shown here is derived from an EMBL/GenBank/DDBJ whole genome shotgun (WGS) entry which is preliminary data.</text>
</comment>
<evidence type="ECO:0000256" key="2">
    <source>
        <dbReference type="ARBA" id="ARBA00011738"/>
    </source>
</evidence>
<dbReference type="Gene3D" id="3.60.15.10">
    <property type="entry name" value="Ribonuclease Z/Hydroxyacylglutathione hydrolase-like"/>
    <property type="match status" value="1"/>
</dbReference>
<name>A0A5C5VXZ1_9BACT</name>
<evidence type="ECO:0000256" key="5">
    <source>
        <dbReference type="ARBA" id="ARBA00044690"/>
    </source>
</evidence>
<proteinExistence type="predicted"/>
<accession>A0A5C5VXZ1</accession>
<comment type="subcellular location">
    <subcellularLocation>
        <location evidence="1">Cytoplasm</location>
        <location evidence="1">Cytosol</location>
    </subcellularLocation>
</comment>
<feature type="domain" description="Metallo-beta-lactamase" evidence="8">
    <location>
        <begin position="57"/>
        <end position="213"/>
    </location>
</feature>
<dbReference type="Pfam" id="PF00753">
    <property type="entry name" value="Lactamase_B"/>
    <property type="match status" value="1"/>
</dbReference>
<evidence type="ECO:0000256" key="3">
    <source>
        <dbReference type="ARBA" id="ARBA00014856"/>
    </source>
</evidence>
<feature type="signal peptide" evidence="7">
    <location>
        <begin position="1"/>
        <end position="24"/>
    </location>
</feature>
<dbReference type="RefSeq" id="WP_197524959.1">
    <property type="nucleotide sequence ID" value="NZ_SJPH01000004.1"/>
</dbReference>
<dbReference type="SUPFAM" id="SSF56281">
    <property type="entry name" value="Metallo-hydrolase/oxidoreductase"/>
    <property type="match status" value="1"/>
</dbReference>
<evidence type="ECO:0000259" key="8">
    <source>
        <dbReference type="SMART" id="SM00849"/>
    </source>
</evidence>
<reference evidence="9 10" key="1">
    <citation type="submission" date="2019-02" db="EMBL/GenBank/DDBJ databases">
        <title>Deep-cultivation of Planctomycetes and their phenomic and genomic characterization uncovers novel biology.</title>
        <authorList>
            <person name="Wiegand S."/>
            <person name="Jogler M."/>
            <person name="Boedeker C."/>
            <person name="Pinto D."/>
            <person name="Vollmers J."/>
            <person name="Rivas-Marin E."/>
            <person name="Kohn T."/>
            <person name="Peeters S.H."/>
            <person name="Heuer A."/>
            <person name="Rast P."/>
            <person name="Oberbeckmann S."/>
            <person name="Bunk B."/>
            <person name="Jeske O."/>
            <person name="Meyerdierks A."/>
            <person name="Storesund J.E."/>
            <person name="Kallscheuer N."/>
            <person name="Luecker S."/>
            <person name="Lage O.M."/>
            <person name="Pohl T."/>
            <person name="Merkel B.J."/>
            <person name="Hornburger P."/>
            <person name="Mueller R.-W."/>
            <person name="Bruemmer F."/>
            <person name="Labrenz M."/>
            <person name="Spormann A.M."/>
            <person name="Op Den Camp H."/>
            <person name="Overmann J."/>
            <person name="Amann R."/>
            <person name="Jetten M.S.M."/>
            <person name="Mascher T."/>
            <person name="Medema M.H."/>
            <person name="Devos D.P."/>
            <person name="Kaster A.-K."/>
            <person name="Ovreas L."/>
            <person name="Rohde M."/>
            <person name="Galperin M.Y."/>
            <person name="Jogler C."/>
        </authorList>
    </citation>
    <scope>NUCLEOTIDE SEQUENCE [LARGE SCALE GENOMIC DNA]</scope>
    <source>
        <strain evidence="9 10">Pla111</strain>
    </source>
</reference>
<dbReference type="InterPro" id="IPR039344">
    <property type="entry name" value="MBLAC1"/>
</dbReference>
<evidence type="ECO:0000256" key="4">
    <source>
        <dbReference type="ARBA" id="ARBA00032988"/>
    </source>
</evidence>
<comment type="catalytic activity">
    <reaction evidence="5">
        <text>a ribonucleotidyl-ribonucleotide-RNA + H2O = a 3'-end ribonucleotide-RNA + a 5'-end 5'-phospho-ribonucleoside-RNA + H(+)</text>
        <dbReference type="Rhea" id="RHEA:68096"/>
        <dbReference type="Rhea" id="RHEA-COMP:15179"/>
        <dbReference type="Rhea" id="RHEA-COMP:17355"/>
        <dbReference type="Rhea" id="RHEA-COMP:17428"/>
        <dbReference type="ChEBI" id="CHEBI:15377"/>
        <dbReference type="ChEBI" id="CHEBI:15378"/>
        <dbReference type="ChEBI" id="CHEBI:74896"/>
        <dbReference type="ChEBI" id="CHEBI:138282"/>
        <dbReference type="ChEBI" id="CHEBI:173118"/>
    </reaction>
    <physiologicalReaction direction="left-to-right" evidence="5">
        <dbReference type="Rhea" id="RHEA:68097"/>
    </physiologicalReaction>
</comment>
<evidence type="ECO:0000256" key="1">
    <source>
        <dbReference type="ARBA" id="ARBA00004514"/>
    </source>
</evidence>
<dbReference type="CDD" id="cd07711">
    <property type="entry name" value="MBLAC1-like_MBL-fold"/>
    <property type="match status" value="1"/>
</dbReference>
<dbReference type="AlphaFoldDB" id="A0A5C5VXZ1"/>